<sequence length="131" mass="14493">MLHVVAKCWFGAIARQQWLSRECPQKAETDESGFSGGMRSFSALYTNVCYAKQRLHIDSICVSVFPGFARAPNDETGYRGEDAQRRRTSQLNDDMTAHGGGPATRAPPAFLNAVRRPVFERALPSFGAVQK</sequence>
<proteinExistence type="predicted"/>
<dbReference type="RefSeq" id="WP_133051967.1">
    <property type="nucleotide sequence ID" value="NZ_CP053562.1"/>
</dbReference>
<evidence type="ECO:0000256" key="1">
    <source>
        <dbReference type="SAM" id="MobiDB-lite"/>
    </source>
</evidence>
<dbReference type="Proteomes" id="UP000192422">
    <property type="component" value="Chromosome"/>
</dbReference>
<feature type="compositionally biased region" description="Basic and acidic residues" evidence="1">
    <location>
        <begin position="74"/>
        <end position="85"/>
    </location>
</feature>
<evidence type="ECO:0000313" key="2">
    <source>
        <dbReference type="EMBL" id="QPZ92543.1"/>
    </source>
</evidence>
<accession>A0ABX6YXS8</accession>
<reference evidence="2 3" key="1">
    <citation type="submission" date="2020-05" db="EMBL/GenBank/DDBJ databases">
        <title>Thioclava electrotropha strain Elox9 finished genome.</title>
        <authorList>
            <person name="Rowe A.R."/>
            <person name="Wilbanks E.G."/>
        </authorList>
    </citation>
    <scope>NUCLEOTIDE SEQUENCE [LARGE SCALE GENOMIC DNA]</scope>
    <source>
        <strain evidence="2 3">Elox9</strain>
    </source>
</reference>
<protein>
    <submittedName>
        <fullName evidence="2">Uncharacterized protein</fullName>
    </submittedName>
</protein>
<evidence type="ECO:0000313" key="3">
    <source>
        <dbReference type="Proteomes" id="UP000192422"/>
    </source>
</evidence>
<keyword evidence="3" id="KW-1185">Reference proteome</keyword>
<gene>
    <name evidence="2" type="ORF">AKL02_017710</name>
</gene>
<organism evidence="2 3">
    <name type="scientific">Thioclava electrotropha</name>
    <dbReference type="NCBI Taxonomy" id="1549850"/>
    <lineage>
        <taxon>Bacteria</taxon>
        <taxon>Pseudomonadati</taxon>
        <taxon>Pseudomonadota</taxon>
        <taxon>Alphaproteobacteria</taxon>
        <taxon>Rhodobacterales</taxon>
        <taxon>Paracoccaceae</taxon>
        <taxon>Thioclava</taxon>
    </lineage>
</organism>
<name>A0ABX6YXS8_9RHOB</name>
<feature type="region of interest" description="Disordered" evidence="1">
    <location>
        <begin position="74"/>
        <end position="108"/>
    </location>
</feature>
<dbReference type="EMBL" id="CP053562">
    <property type="protein sequence ID" value="QPZ92543.1"/>
    <property type="molecule type" value="Genomic_DNA"/>
</dbReference>